<evidence type="ECO:0000313" key="3">
    <source>
        <dbReference type="Proteomes" id="UP001597073"/>
    </source>
</evidence>
<evidence type="ECO:0008006" key="4">
    <source>
        <dbReference type="Google" id="ProtNLM"/>
    </source>
</evidence>
<dbReference type="Proteomes" id="UP001597073">
    <property type="component" value="Unassembled WGS sequence"/>
</dbReference>
<evidence type="ECO:0000256" key="1">
    <source>
        <dbReference type="SAM" id="SignalP"/>
    </source>
</evidence>
<organism evidence="2 3">
    <name type="scientific">Mucilaginibacter lutimaris</name>
    <dbReference type="NCBI Taxonomy" id="931629"/>
    <lineage>
        <taxon>Bacteria</taxon>
        <taxon>Pseudomonadati</taxon>
        <taxon>Bacteroidota</taxon>
        <taxon>Sphingobacteriia</taxon>
        <taxon>Sphingobacteriales</taxon>
        <taxon>Sphingobacteriaceae</taxon>
        <taxon>Mucilaginibacter</taxon>
    </lineage>
</organism>
<feature type="signal peptide" evidence="1">
    <location>
        <begin position="1"/>
        <end position="24"/>
    </location>
</feature>
<proteinExistence type="predicted"/>
<comment type="caution">
    <text evidence="2">The sequence shown here is derived from an EMBL/GenBank/DDBJ whole genome shotgun (WGS) entry which is preliminary data.</text>
</comment>
<protein>
    <recommendedName>
        <fullName evidence="4">Lipoprotein</fullName>
    </recommendedName>
</protein>
<dbReference type="EMBL" id="JBHTIA010000006">
    <property type="protein sequence ID" value="MFD0765261.1"/>
    <property type="molecule type" value="Genomic_DNA"/>
</dbReference>
<reference evidence="3" key="1">
    <citation type="journal article" date="2019" name="Int. J. Syst. Evol. Microbiol.">
        <title>The Global Catalogue of Microorganisms (GCM) 10K type strain sequencing project: providing services to taxonomists for standard genome sequencing and annotation.</title>
        <authorList>
            <consortium name="The Broad Institute Genomics Platform"/>
            <consortium name="The Broad Institute Genome Sequencing Center for Infectious Disease"/>
            <person name="Wu L."/>
            <person name="Ma J."/>
        </authorList>
    </citation>
    <scope>NUCLEOTIDE SEQUENCE [LARGE SCALE GENOMIC DNA]</scope>
    <source>
        <strain evidence="3">CCUG 60742</strain>
    </source>
</reference>
<dbReference type="RefSeq" id="WP_377142185.1">
    <property type="nucleotide sequence ID" value="NZ_JBHTIA010000006.1"/>
</dbReference>
<keyword evidence="3" id="KW-1185">Reference proteome</keyword>
<feature type="chain" id="PRO_5045418514" description="Lipoprotein" evidence="1">
    <location>
        <begin position="25"/>
        <end position="70"/>
    </location>
</feature>
<evidence type="ECO:0000313" key="2">
    <source>
        <dbReference type="EMBL" id="MFD0765261.1"/>
    </source>
</evidence>
<accession>A0ABW2ZGE5</accession>
<sequence>MKRNIAGFILICLLHWGCSKPSSASQNDDGDCGTYKSGQQLFSGPKGGCYYYSSGGNKEYVERSACKCGL</sequence>
<gene>
    <name evidence="2" type="ORF">ACFQZI_10395</name>
</gene>
<keyword evidence="1" id="KW-0732">Signal</keyword>
<name>A0ABW2ZGE5_9SPHI</name>